<keyword evidence="2" id="KW-0560">Oxidoreductase</keyword>
<evidence type="ECO:0000259" key="1">
    <source>
        <dbReference type="Pfam" id="PF00775"/>
    </source>
</evidence>
<proteinExistence type="predicted"/>
<evidence type="ECO:0000313" key="2">
    <source>
        <dbReference type="EMBL" id="MFC4131243.1"/>
    </source>
</evidence>
<accession>A0ABV8LL82</accession>
<feature type="domain" description="Intradiol ring-cleavage dioxygenases" evidence="1">
    <location>
        <begin position="98"/>
        <end position="173"/>
    </location>
</feature>
<keyword evidence="3" id="KW-1185">Reference proteome</keyword>
<keyword evidence="2" id="KW-0223">Dioxygenase</keyword>
<dbReference type="PANTHER" id="PTHR34315">
    <property type="match status" value="1"/>
</dbReference>
<dbReference type="PROSITE" id="PS51318">
    <property type="entry name" value="TAT"/>
    <property type="match status" value="1"/>
</dbReference>
<dbReference type="PANTHER" id="PTHR34315:SF1">
    <property type="entry name" value="INTRADIOL RING-CLEAVAGE DIOXYGENASES DOMAIN-CONTAINING PROTEIN-RELATED"/>
    <property type="match status" value="1"/>
</dbReference>
<dbReference type="Pfam" id="PF00775">
    <property type="entry name" value="Dioxygenase_C"/>
    <property type="match status" value="1"/>
</dbReference>
<evidence type="ECO:0000313" key="3">
    <source>
        <dbReference type="Proteomes" id="UP001595816"/>
    </source>
</evidence>
<dbReference type="CDD" id="cd03457">
    <property type="entry name" value="intradiol_dioxygenase_like"/>
    <property type="match status" value="1"/>
</dbReference>
<dbReference type="Gene3D" id="2.60.130.10">
    <property type="entry name" value="Aromatic compound dioxygenase"/>
    <property type="match status" value="1"/>
</dbReference>
<dbReference type="InterPro" id="IPR015889">
    <property type="entry name" value="Intradiol_dOase_core"/>
</dbReference>
<dbReference type="InterPro" id="IPR006311">
    <property type="entry name" value="TAT_signal"/>
</dbReference>
<dbReference type="InterPro" id="IPR000627">
    <property type="entry name" value="Intradiol_dOase_C"/>
</dbReference>
<dbReference type="EMBL" id="JBHSAY010000006">
    <property type="protein sequence ID" value="MFC4131243.1"/>
    <property type="molecule type" value="Genomic_DNA"/>
</dbReference>
<name>A0ABV8LL82_9ACTN</name>
<sequence length="266" mass="27894">MYEDNDAYVRAVHDKGLQFDLATMSRRRMLATIGGVGLTAAVGGSLVVPGDEATAACVAEVESETAGPYPADGSNGPNVRVLSGVVRNDIRSSFGTASGNAAGIPLRFSLTVQNLSCVPLVGAAVYAWHCDREGRYSLYSSGVTNQNYLRGIQATDSSGTVTFTSIYPGCYAGRWPHIHFEVYRSLAAATTASGQIVKTSQIALPQSVSQAVYATTGYSQSVTNLSRISLATDMVFRDDLAARETATVTGSVTSGFVANLTITVPA</sequence>
<dbReference type="Proteomes" id="UP001595816">
    <property type="component" value="Unassembled WGS sequence"/>
</dbReference>
<comment type="caution">
    <text evidence="2">The sequence shown here is derived from an EMBL/GenBank/DDBJ whole genome shotgun (WGS) entry which is preliminary data.</text>
</comment>
<protein>
    <submittedName>
        <fullName evidence="2">Intradiol ring-cleavage dioxygenase</fullName>
    </submittedName>
</protein>
<dbReference type="GO" id="GO:0051213">
    <property type="term" value="F:dioxygenase activity"/>
    <property type="evidence" value="ECO:0007669"/>
    <property type="project" value="UniProtKB-KW"/>
</dbReference>
<dbReference type="SUPFAM" id="SSF49482">
    <property type="entry name" value="Aromatic compound dioxygenase"/>
    <property type="match status" value="1"/>
</dbReference>
<organism evidence="2 3">
    <name type="scientific">Hamadaea flava</name>
    <dbReference type="NCBI Taxonomy" id="1742688"/>
    <lineage>
        <taxon>Bacteria</taxon>
        <taxon>Bacillati</taxon>
        <taxon>Actinomycetota</taxon>
        <taxon>Actinomycetes</taxon>
        <taxon>Micromonosporales</taxon>
        <taxon>Micromonosporaceae</taxon>
        <taxon>Hamadaea</taxon>
    </lineage>
</organism>
<reference evidence="3" key="1">
    <citation type="journal article" date="2019" name="Int. J. Syst. Evol. Microbiol.">
        <title>The Global Catalogue of Microorganisms (GCM) 10K type strain sequencing project: providing services to taxonomists for standard genome sequencing and annotation.</title>
        <authorList>
            <consortium name="The Broad Institute Genomics Platform"/>
            <consortium name="The Broad Institute Genome Sequencing Center for Infectious Disease"/>
            <person name="Wu L."/>
            <person name="Ma J."/>
        </authorList>
    </citation>
    <scope>NUCLEOTIDE SEQUENCE [LARGE SCALE GENOMIC DNA]</scope>
    <source>
        <strain evidence="3">CGMCC 4.7289</strain>
    </source>
</reference>
<gene>
    <name evidence="2" type="ORF">ACFOZ4_11580</name>
</gene>
<dbReference type="RefSeq" id="WP_253754592.1">
    <property type="nucleotide sequence ID" value="NZ_JAMZDZ010000001.1"/>
</dbReference>